<accession>A0A0V1MJP7</accession>
<evidence type="ECO:0000313" key="1">
    <source>
        <dbReference type="EMBL" id="KRZ72081.1"/>
    </source>
</evidence>
<dbReference type="OrthoDB" id="10403158at2759"/>
<dbReference type="EMBL" id="JYDO01000084">
    <property type="protein sequence ID" value="KRZ72081.1"/>
    <property type="molecule type" value="Genomic_DNA"/>
</dbReference>
<proteinExistence type="predicted"/>
<keyword evidence="2" id="KW-1185">Reference proteome</keyword>
<evidence type="ECO:0000313" key="2">
    <source>
        <dbReference type="Proteomes" id="UP000054843"/>
    </source>
</evidence>
<gene>
    <name evidence="1" type="ORF">T10_2665</name>
</gene>
<dbReference type="PANTHER" id="PTHR45749:SF21">
    <property type="entry name" value="DUF4371 DOMAIN-CONTAINING PROTEIN"/>
    <property type="match status" value="1"/>
</dbReference>
<protein>
    <submittedName>
        <fullName evidence="1">Uncharacterized protein</fullName>
    </submittedName>
</protein>
<dbReference type="AlphaFoldDB" id="A0A0V1MJP7"/>
<dbReference type="Proteomes" id="UP000054843">
    <property type="component" value="Unassembled WGS sequence"/>
</dbReference>
<comment type="caution">
    <text evidence="1">The sequence shown here is derived from an EMBL/GenBank/DDBJ whole genome shotgun (WGS) entry which is preliminary data.</text>
</comment>
<organism evidence="1 2">
    <name type="scientific">Trichinella papuae</name>
    <dbReference type="NCBI Taxonomy" id="268474"/>
    <lineage>
        <taxon>Eukaryota</taxon>
        <taxon>Metazoa</taxon>
        <taxon>Ecdysozoa</taxon>
        <taxon>Nematoda</taxon>
        <taxon>Enoplea</taxon>
        <taxon>Dorylaimia</taxon>
        <taxon>Trichinellida</taxon>
        <taxon>Trichinellidae</taxon>
        <taxon>Trichinella</taxon>
    </lineage>
</organism>
<dbReference type="STRING" id="268474.A0A0V1MJP7"/>
<name>A0A0V1MJP7_9BILA</name>
<dbReference type="PANTHER" id="PTHR45749">
    <property type="match status" value="1"/>
</dbReference>
<reference evidence="1 2" key="1">
    <citation type="submission" date="2015-01" db="EMBL/GenBank/DDBJ databases">
        <title>Evolution of Trichinella species and genotypes.</title>
        <authorList>
            <person name="Korhonen P.K."/>
            <person name="Edoardo P."/>
            <person name="Giuseppe L.R."/>
            <person name="Gasser R.B."/>
        </authorList>
    </citation>
    <scope>NUCLEOTIDE SEQUENCE [LARGE SCALE GENOMIC DNA]</scope>
    <source>
        <strain evidence="1">ISS1980</strain>
    </source>
</reference>
<sequence>MSKWEEKRVRVKENREISSLVNENQLLKNRYYVTVIFDVIKFLASNELSFGGDDESFSVSSSETCPSFGLFLRLFEFTLVRDTRLQEEMNTCEVTTYELPEIQNEVLEIMATTVCENIADKCRRSDIRFYWIKVDGTKGHSGYEMISTVLQFVYEGKVEEHLLGIVESENMQAVALCDVILNGLESAGLDLRYIISHFIQRQCFKTTFTATLDNSHLKTTAAVIENFDELITLLKKCSDSRNDYCVDLTIEAFDPLSKITQPQFKFIAETMNSVLKLIEPADCAFQSRAFDLLSAWDVIKAVQEMMKNLSSDDGFSQLLSDEFLSNKRHRKLSRKLNEFLLYDSEAVGHVENMELKTRTLKHGITYEASFSTCSRLLSPFRRSMTHARMNHLVLISFERQILESTSNEELLRRFHKAGNRRYQLLVVI</sequence>